<dbReference type="EMBL" id="CABVLZ010000002">
    <property type="protein sequence ID" value="VVU94818.1"/>
    <property type="molecule type" value="Genomic_DNA"/>
</dbReference>
<reference evidence="2" key="1">
    <citation type="submission" date="2019-09" db="EMBL/GenBank/DDBJ databases">
        <authorList>
            <person name="Needham M D."/>
        </authorList>
    </citation>
    <scope>NUCLEOTIDE SEQUENCE</scope>
</reference>
<dbReference type="InterPro" id="IPR001214">
    <property type="entry name" value="SET_dom"/>
</dbReference>
<organism evidence="2">
    <name type="scientific">seawater metagenome</name>
    <dbReference type="NCBI Taxonomy" id="1561972"/>
    <lineage>
        <taxon>unclassified sequences</taxon>
        <taxon>metagenomes</taxon>
        <taxon>ecological metagenomes</taxon>
    </lineage>
</organism>
<dbReference type="InterPro" id="IPR046341">
    <property type="entry name" value="SET_dom_sf"/>
</dbReference>
<name>A0A5E8CHE5_9ZZZZ</name>
<dbReference type="AlphaFoldDB" id="A0A5E8CHE5"/>
<evidence type="ECO:0000313" key="2">
    <source>
        <dbReference type="EMBL" id="VVU94818.1"/>
    </source>
</evidence>
<accession>A0A5E8CHE5</accession>
<sequence>MTLLLSYNRLRSGKVEAECESIFGIFRTIKNKGNKTLIKLFNKEKPTEIVLIDKKINTDEMKKLKIKYVDGEDEYELYYYMENELDYVYCKNSLNINCKREKNLGVYAKKNIRKGTIFMMCPILVDDWKGYDDSLEINNYLFDYPQDPDKCVITFGLGSMINHSKKDANSAWVINNDRLLYFYATTNIFKGDEIFHDYGYKLD</sequence>
<proteinExistence type="predicted"/>
<gene>
    <name evidence="2" type="ORF">CPAV1605_543</name>
</gene>
<dbReference type="SUPFAM" id="SSF82199">
    <property type="entry name" value="SET domain"/>
    <property type="match status" value="1"/>
</dbReference>
<evidence type="ECO:0000259" key="1">
    <source>
        <dbReference type="PROSITE" id="PS50280"/>
    </source>
</evidence>
<dbReference type="Gene3D" id="2.170.270.10">
    <property type="entry name" value="SET domain"/>
    <property type="match status" value="1"/>
</dbReference>
<dbReference type="PROSITE" id="PS50280">
    <property type="entry name" value="SET"/>
    <property type="match status" value="1"/>
</dbReference>
<dbReference type="SMART" id="SM00317">
    <property type="entry name" value="SET"/>
    <property type="match status" value="1"/>
</dbReference>
<dbReference type="Pfam" id="PF00856">
    <property type="entry name" value="SET"/>
    <property type="match status" value="1"/>
</dbReference>
<protein>
    <submittedName>
        <fullName evidence="2">SET domain</fullName>
    </submittedName>
</protein>
<feature type="domain" description="SET" evidence="1">
    <location>
        <begin position="90"/>
        <end position="199"/>
    </location>
</feature>